<proteinExistence type="predicted"/>
<evidence type="ECO:0000313" key="9">
    <source>
        <dbReference type="Proteomes" id="UP000215914"/>
    </source>
</evidence>
<dbReference type="CDD" id="cd16664">
    <property type="entry name" value="RING-Ubox_PUB"/>
    <property type="match status" value="1"/>
</dbReference>
<dbReference type="SUPFAM" id="SSF57850">
    <property type="entry name" value="RING/U-box"/>
    <property type="match status" value="1"/>
</dbReference>
<dbReference type="InParanoid" id="A0A251SE90"/>
<protein>
    <recommendedName>
        <fullName evidence="5 6">U-box domain-containing protein</fullName>
        <ecNumber evidence="5">2.3.2.27</ecNumber>
    </recommendedName>
    <alternativeName>
        <fullName evidence="5">RING-type E3 ubiquitin transferase PUB</fullName>
    </alternativeName>
</protein>
<evidence type="ECO:0000256" key="2">
    <source>
        <dbReference type="ARBA" id="ARBA00004906"/>
    </source>
</evidence>
<name>A0A251SE90_HELAN</name>
<dbReference type="SUPFAM" id="SSF48371">
    <property type="entry name" value="ARM repeat"/>
    <property type="match status" value="1"/>
</dbReference>
<dbReference type="SMART" id="SM00504">
    <property type="entry name" value="Ubox"/>
    <property type="match status" value="1"/>
</dbReference>
<evidence type="ECO:0000313" key="8">
    <source>
        <dbReference type="EMBL" id="OTF97166.1"/>
    </source>
</evidence>
<reference evidence="7 9" key="1">
    <citation type="journal article" date="2017" name="Nature">
        <title>The sunflower genome provides insights into oil metabolism, flowering and Asterid evolution.</title>
        <authorList>
            <person name="Badouin H."/>
            <person name="Gouzy J."/>
            <person name="Grassa C.J."/>
            <person name="Murat F."/>
            <person name="Staton S.E."/>
            <person name="Cottret L."/>
            <person name="Lelandais-Briere C."/>
            <person name="Owens G.L."/>
            <person name="Carrere S."/>
            <person name="Mayjonade B."/>
            <person name="Legrand L."/>
            <person name="Gill N."/>
            <person name="Kane N.C."/>
            <person name="Bowers J.E."/>
            <person name="Hubner S."/>
            <person name="Bellec A."/>
            <person name="Berard A."/>
            <person name="Berges H."/>
            <person name="Blanchet N."/>
            <person name="Boniface M.C."/>
            <person name="Brunel D."/>
            <person name="Catrice O."/>
            <person name="Chaidir N."/>
            <person name="Claudel C."/>
            <person name="Donnadieu C."/>
            <person name="Faraut T."/>
            <person name="Fievet G."/>
            <person name="Helmstetter N."/>
            <person name="King M."/>
            <person name="Knapp S.J."/>
            <person name="Lai Z."/>
            <person name="Le Paslier M.C."/>
            <person name="Lippi Y."/>
            <person name="Lorenzon L."/>
            <person name="Mandel J.R."/>
            <person name="Marage G."/>
            <person name="Marchand G."/>
            <person name="Marquand E."/>
            <person name="Bret-Mestries E."/>
            <person name="Morien E."/>
            <person name="Nambeesan S."/>
            <person name="Nguyen T."/>
            <person name="Pegot-Espagnet P."/>
            <person name="Pouilly N."/>
            <person name="Raftis F."/>
            <person name="Sallet E."/>
            <person name="Schiex T."/>
            <person name="Thomas J."/>
            <person name="Vandecasteele C."/>
            <person name="Vares D."/>
            <person name="Vear F."/>
            <person name="Vautrin S."/>
            <person name="Crespi M."/>
            <person name="Mangin B."/>
            <person name="Burke J.M."/>
            <person name="Salse J."/>
            <person name="Munos S."/>
            <person name="Vincourt P."/>
            <person name="Rieseberg L.H."/>
            <person name="Langlade N.B."/>
        </authorList>
    </citation>
    <scope>NUCLEOTIDE SEQUENCE [LARGE SCALE GENOMIC DNA]</scope>
    <source>
        <strain evidence="9">cv. SF193</strain>
        <tissue evidence="7">Leaves</tissue>
    </source>
</reference>
<dbReference type="EMBL" id="CM007903">
    <property type="protein sequence ID" value="OTF97166.1"/>
    <property type="molecule type" value="Genomic_DNA"/>
</dbReference>
<dbReference type="EMBL" id="MNCJ02000329">
    <property type="protein sequence ID" value="KAF5767872.1"/>
    <property type="molecule type" value="Genomic_DNA"/>
</dbReference>
<dbReference type="PROSITE" id="PS51698">
    <property type="entry name" value="U_BOX"/>
    <property type="match status" value="1"/>
</dbReference>
<dbReference type="OMA" id="VIQADCA"/>
<dbReference type="InterPro" id="IPR058678">
    <property type="entry name" value="ARM_PUB"/>
</dbReference>
<accession>A0A251SE90</accession>
<gene>
    <name evidence="8" type="primary">PUB24</name>
    <name evidence="8" type="ORF">HannXRQ_Chr14g0431611</name>
    <name evidence="7" type="ORF">HanXRQr2_Chr14g0629821</name>
</gene>
<dbReference type="Gene3D" id="1.25.10.10">
    <property type="entry name" value="Leucine-rich Repeat Variant"/>
    <property type="match status" value="1"/>
</dbReference>
<dbReference type="InterPro" id="IPR011989">
    <property type="entry name" value="ARM-like"/>
</dbReference>
<dbReference type="InterPro" id="IPR003613">
    <property type="entry name" value="Ubox_domain"/>
</dbReference>
<comment type="catalytic activity">
    <reaction evidence="1 5">
        <text>S-ubiquitinyl-[E2 ubiquitin-conjugating enzyme]-L-cysteine + [acceptor protein]-L-lysine = [E2 ubiquitin-conjugating enzyme]-L-cysteine + N(6)-ubiquitinyl-[acceptor protein]-L-lysine.</text>
        <dbReference type="EC" id="2.3.2.27"/>
    </reaction>
</comment>
<keyword evidence="3 5" id="KW-0808">Transferase</keyword>
<evidence type="ECO:0000259" key="6">
    <source>
        <dbReference type="PROSITE" id="PS51698"/>
    </source>
</evidence>
<dbReference type="Pfam" id="PF04564">
    <property type="entry name" value="U-box"/>
    <property type="match status" value="1"/>
</dbReference>
<evidence type="ECO:0000313" key="7">
    <source>
        <dbReference type="EMBL" id="KAF5767872.1"/>
    </source>
</evidence>
<reference evidence="7" key="3">
    <citation type="submission" date="2020-06" db="EMBL/GenBank/DDBJ databases">
        <title>Helianthus annuus Genome sequencing and assembly Release 2.</title>
        <authorList>
            <person name="Gouzy J."/>
            <person name="Langlade N."/>
            <person name="Munos S."/>
        </authorList>
    </citation>
    <scope>NUCLEOTIDE SEQUENCE</scope>
    <source>
        <tissue evidence="7">Leaves</tissue>
    </source>
</reference>
<sequence length="479" mass="54125">MFYIQLSRTFQTLQPPFFIEFKLSNPHACILILFFTIKSLNINKQQVLSLSKIQNIFVSTFNIHKMEDDMVEVPRFFICPISLQIMKDPVTAVTGITYDRDSIEHWLSTAEVAQCPVTKQSLTKDSDLTPNHTLRRLIQAWCVTNASYGVDRIPTPKSVVTKSHVMKLLRNLKSPELYLISLNALHLIASENQKNRQCLIESGTTGAMISFITKLCKETSTRKVVGLGQALSILHLTWQNVPEKKKSAEFKQDHDQFIDSLLWVLASDNMIEDDVVVEVQTRAISVLGMVMEVSSTSVLERLKFEFFKQTVNVIRKRTSPQAVKAALRMLIDVCPWGRNRMKIVEAGAVFELVELELNGLEKNVSEIVFGLLAQLCSCADGRAQLLKHACGIAMVAKRMFRVSPGTDDRAVHILLLIGRFSATDEVVAELLRVGAVSKLCMVLQVDYAPYIKKKAREILRLHSNVWNNSPCMPIYIQTK</sequence>
<comment type="function">
    <text evidence="5">Functions as an E3 ubiquitin ligase.</text>
</comment>
<evidence type="ECO:0000256" key="4">
    <source>
        <dbReference type="ARBA" id="ARBA00022786"/>
    </source>
</evidence>
<dbReference type="UniPathway" id="UPA00143"/>
<dbReference type="InterPro" id="IPR013083">
    <property type="entry name" value="Znf_RING/FYVE/PHD"/>
</dbReference>
<organism evidence="8 9">
    <name type="scientific">Helianthus annuus</name>
    <name type="common">Common sunflower</name>
    <dbReference type="NCBI Taxonomy" id="4232"/>
    <lineage>
        <taxon>Eukaryota</taxon>
        <taxon>Viridiplantae</taxon>
        <taxon>Streptophyta</taxon>
        <taxon>Embryophyta</taxon>
        <taxon>Tracheophyta</taxon>
        <taxon>Spermatophyta</taxon>
        <taxon>Magnoliopsida</taxon>
        <taxon>eudicotyledons</taxon>
        <taxon>Gunneridae</taxon>
        <taxon>Pentapetalae</taxon>
        <taxon>asterids</taxon>
        <taxon>campanulids</taxon>
        <taxon>Asterales</taxon>
        <taxon>Asteraceae</taxon>
        <taxon>Asteroideae</taxon>
        <taxon>Heliantheae alliance</taxon>
        <taxon>Heliantheae</taxon>
        <taxon>Helianthus</taxon>
    </lineage>
</organism>
<dbReference type="InterPro" id="IPR045210">
    <property type="entry name" value="RING-Ubox_PUB"/>
</dbReference>
<dbReference type="Pfam" id="PF25598">
    <property type="entry name" value="ARM_PUB"/>
    <property type="match status" value="1"/>
</dbReference>
<dbReference type="InterPro" id="IPR045185">
    <property type="entry name" value="PUB22/23/24-like"/>
</dbReference>
<evidence type="ECO:0000256" key="5">
    <source>
        <dbReference type="RuleBase" id="RU369093"/>
    </source>
</evidence>
<dbReference type="InterPro" id="IPR016024">
    <property type="entry name" value="ARM-type_fold"/>
</dbReference>
<comment type="pathway">
    <text evidence="2 5">Protein modification; protein ubiquitination.</text>
</comment>
<reference evidence="8" key="2">
    <citation type="submission" date="2017-02" db="EMBL/GenBank/DDBJ databases">
        <title>Sunflower complete genome.</title>
        <authorList>
            <person name="Langlade N."/>
            <person name="Munos S."/>
        </authorList>
    </citation>
    <scope>NUCLEOTIDE SEQUENCE [LARGE SCALE GENOMIC DNA]</scope>
    <source>
        <tissue evidence="8">Leaves</tissue>
    </source>
</reference>
<dbReference type="Gene3D" id="3.30.40.10">
    <property type="entry name" value="Zinc/RING finger domain, C3HC4 (zinc finger)"/>
    <property type="match status" value="1"/>
</dbReference>
<evidence type="ECO:0000256" key="3">
    <source>
        <dbReference type="ARBA" id="ARBA00022679"/>
    </source>
</evidence>
<dbReference type="EC" id="2.3.2.27" evidence="5"/>
<dbReference type="PANTHER" id="PTHR22849">
    <property type="entry name" value="WDSAM1 PROTEIN"/>
    <property type="match status" value="1"/>
</dbReference>
<dbReference type="GO" id="GO:0016567">
    <property type="term" value="P:protein ubiquitination"/>
    <property type="evidence" value="ECO:0007669"/>
    <property type="project" value="UniProtKB-UniRule"/>
</dbReference>
<dbReference type="PANTHER" id="PTHR22849:SF128">
    <property type="entry name" value="U-BOX DOMAIN-CONTAINING PROTEIN"/>
    <property type="match status" value="1"/>
</dbReference>
<dbReference type="Proteomes" id="UP000215914">
    <property type="component" value="Chromosome 14"/>
</dbReference>
<dbReference type="Gramene" id="mRNA:HanXRQr2_Chr14g0629821">
    <property type="protein sequence ID" value="CDS:HanXRQr2_Chr14g0629821.1"/>
    <property type="gene ID" value="HanXRQr2_Chr14g0629821"/>
</dbReference>
<keyword evidence="4 5" id="KW-0833">Ubl conjugation pathway</keyword>
<dbReference type="AlphaFoldDB" id="A0A251SE90"/>
<evidence type="ECO:0000256" key="1">
    <source>
        <dbReference type="ARBA" id="ARBA00000900"/>
    </source>
</evidence>
<dbReference type="GO" id="GO:0061630">
    <property type="term" value="F:ubiquitin protein ligase activity"/>
    <property type="evidence" value="ECO:0007669"/>
    <property type="project" value="UniProtKB-UniRule"/>
</dbReference>
<feature type="domain" description="U-box" evidence="6">
    <location>
        <begin position="72"/>
        <end position="148"/>
    </location>
</feature>
<dbReference type="STRING" id="4232.A0A251SE90"/>
<keyword evidence="9" id="KW-1185">Reference proteome</keyword>